<accession>A0AB39XEI7</accession>
<name>A0AB39XEI7_9BRAD</name>
<reference evidence="1" key="1">
    <citation type="submission" date="2024-08" db="EMBL/GenBank/DDBJ databases">
        <authorList>
            <person name="Chaddad Z."/>
            <person name="Lamrabet M."/>
            <person name="Bouhnik O."/>
            <person name="Alami S."/>
            <person name="Wipf D."/>
            <person name="Courty P.E."/>
            <person name="Missbah El Idrissi M."/>
        </authorList>
    </citation>
    <scope>NUCLEOTIDE SEQUENCE</scope>
    <source>
        <strain evidence="1">LLZ17</strain>
    </source>
</reference>
<sequence>MKSPLEVIRAKLAPLLKPSAIPDAEACAADFVGGTYAGEAFALGTTTEEFCTREFIAKHRQHWLNDSVSLADLIAAACAGPINLKARGELLAKVGQERFAAILREHGCTAMKNGVKLDNSPEAISKNPWHPAYKGDRIAAQSSVIKSMGTRVAAGLAKSAGVTLAGTPLRS</sequence>
<proteinExistence type="predicted"/>
<evidence type="ECO:0000313" key="1">
    <source>
        <dbReference type="EMBL" id="XDV55615.1"/>
    </source>
</evidence>
<dbReference type="RefSeq" id="WP_369720065.1">
    <property type="nucleotide sequence ID" value="NZ_CP165734.1"/>
</dbReference>
<dbReference type="AlphaFoldDB" id="A0AB39XEI7"/>
<gene>
    <name evidence="1" type="ORF">AB8Z38_22970</name>
</gene>
<protein>
    <submittedName>
        <fullName evidence="1">Uncharacterized protein</fullName>
    </submittedName>
</protein>
<dbReference type="EMBL" id="CP165734">
    <property type="protein sequence ID" value="XDV55615.1"/>
    <property type="molecule type" value="Genomic_DNA"/>
</dbReference>
<organism evidence="1">
    <name type="scientific">Bradyrhizobium sp. LLZ17</name>
    <dbReference type="NCBI Taxonomy" id="3239388"/>
    <lineage>
        <taxon>Bacteria</taxon>
        <taxon>Pseudomonadati</taxon>
        <taxon>Pseudomonadota</taxon>
        <taxon>Alphaproteobacteria</taxon>
        <taxon>Hyphomicrobiales</taxon>
        <taxon>Nitrobacteraceae</taxon>
        <taxon>Bradyrhizobium</taxon>
    </lineage>
</organism>